<dbReference type="GeneID" id="104704746"/>
<proteinExistence type="predicted"/>
<evidence type="ECO:0000313" key="1">
    <source>
        <dbReference type="Proteomes" id="UP000694864"/>
    </source>
</evidence>
<keyword evidence="1" id="KW-1185">Reference proteome</keyword>
<protein>
    <submittedName>
        <fullName evidence="2">Uncharacterized protein LOC104704746</fullName>
    </submittedName>
</protein>
<dbReference type="RefSeq" id="XP_010419083.1">
    <property type="nucleotide sequence ID" value="XM_010420781.1"/>
</dbReference>
<reference evidence="1" key="1">
    <citation type="journal article" date="2014" name="Nat. Commun.">
        <title>The emerging biofuel crop Camelina sativa retains a highly undifferentiated hexaploid genome structure.</title>
        <authorList>
            <person name="Kagale S."/>
            <person name="Koh C."/>
            <person name="Nixon J."/>
            <person name="Bollina V."/>
            <person name="Clarke W.E."/>
            <person name="Tuteja R."/>
            <person name="Spillane C."/>
            <person name="Robinson S.J."/>
            <person name="Links M.G."/>
            <person name="Clarke C."/>
            <person name="Higgins E.E."/>
            <person name="Huebert T."/>
            <person name="Sharpe A.G."/>
            <person name="Parkin I.A."/>
        </authorList>
    </citation>
    <scope>NUCLEOTIDE SEQUENCE [LARGE SCALE GENOMIC DNA]</scope>
    <source>
        <strain evidence="1">cv. DH55</strain>
    </source>
</reference>
<organism evidence="1 2">
    <name type="scientific">Camelina sativa</name>
    <name type="common">False flax</name>
    <name type="synonym">Myagrum sativum</name>
    <dbReference type="NCBI Taxonomy" id="90675"/>
    <lineage>
        <taxon>Eukaryota</taxon>
        <taxon>Viridiplantae</taxon>
        <taxon>Streptophyta</taxon>
        <taxon>Embryophyta</taxon>
        <taxon>Tracheophyta</taxon>
        <taxon>Spermatophyta</taxon>
        <taxon>Magnoliopsida</taxon>
        <taxon>eudicotyledons</taxon>
        <taxon>Gunneridae</taxon>
        <taxon>Pentapetalae</taxon>
        <taxon>rosids</taxon>
        <taxon>malvids</taxon>
        <taxon>Brassicales</taxon>
        <taxon>Brassicaceae</taxon>
        <taxon>Camelineae</taxon>
        <taxon>Camelina</taxon>
    </lineage>
</organism>
<evidence type="ECO:0000313" key="2">
    <source>
        <dbReference type="RefSeq" id="XP_010419083.1"/>
    </source>
</evidence>
<name>A0ABM0T0T6_CAMSA</name>
<accession>A0ABM0T0T6</accession>
<reference evidence="2" key="2">
    <citation type="submission" date="2025-08" db="UniProtKB">
        <authorList>
            <consortium name="RefSeq"/>
        </authorList>
    </citation>
    <scope>IDENTIFICATION</scope>
    <source>
        <tissue evidence="2">Leaf</tissue>
    </source>
</reference>
<sequence>MGSNTRIVGVSKKDWSVKLDKTLWAYKTAFKTPIGRTPFQLAKRTLDLHELEEIRRDAYESSKIYKERTKNFPDKKMVVKALKAGDQVLLFNSKLKLFPGKLKFRCSGAFDVKEVLPFGAITLLNKDGSEFTVNGQRFKKFLANQVRPEGSSVLLYEPEKA</sequence>
<gene>
    <name evidence="2" type="primary">LOC104704746</name>
</gene>
<dbReference type="Proteomes" id="UP000694864">
    <property type="component" value="Chromosome 7"/>
</dbReference>